<accession>A0A6A0HDJ3</accession>
<dbReference type="EMBL" id="JQDR03002480">
    <property type="protein sequence ID" value="KAA0203075.1"/>
    <property type="molecule type" value="Genomic_DNA"/>
</dbReference>
<name>A0A6A0HDJ3_HYAAZ</name>
<reference evidence="2" key="3">
    <citation type="submission" date="2019-06" db="EMBL/GenBank/DDBJ databases">
        <authorList>
            <person name="Poynton C."/>
            <person name="Hasenbein S."/>
            <person name="Benoit J.B."/>
            <person name="Sepulveda M.S."/>
            <person name="Poelchau M.F."/>
            <person name="Murali S.C."/>
            <person name="Chen S."/>
            <person name="Glastad K.M."/>
            <person name="Werren J.H."/>
            <person name="Vineis J.H."/>
            <person name="Bowen J.L."/>
            <person name="Friedrich M."/>
            <person name="Jones J."/>
            <person name="Robertson H.M."/>
            <person name="Feyereisen R."/>
            <person name="Mechler-Hickson A."/>
            <person name="Mathers N."/>
            <person name="Lee C.E."/>
            <person name="Colbourne J.K."/>
            <person name="Biales A."/>
            <person name="Johnston J.S."/>
            <person name="Wellborn G.A."/>
            <person name="Rosendale A.J."/>
            <person name="Cridge A.G."/>
            <person name="Munoz-Torres M.C."/>
            <person name="Bain P.A."/>
            <person name="Manny A.R."/>
            <person name="Major K.M."/>
            <person name="Lambert F.N."/>
            <person name="Vulpe C.D."/>
            <person name="Tuck P."/>
            <person name="Blalock B.J."/>
            <person name="Lin Y.-Y."/>
            <person name="Smith M.E."/>
            <person name="Ochoa-Acuna H."/>
            <person name="Chen M.-J.M."/>
            <person name="Childers C.P."/>
            <person name="Qu J."/>
            <person name="Dugan S."/>
            <person name="Lee S.L."/>
            <person name="Chao H."/>
            <person name="Dinh H."/>
            <person name="Han Y."/>
            <person name="Doddapaneni H."/>
            <person name="Worley K.C."/>
            <person name="Muzny D.M."/>
            <person name="Gibbs R.A."/>
            <person name="Richards S."/>
        </authorList>
    </citation>
    <scope>NUCLEOTIDE SEQUENCE</scope>
    <source>
        <strain evidence="2">HAZT.00-mixed</strain>
        <tissue evidence="2">Whole organism</tissue>
    </source>
</reference>
<reference evidence="2" key="2">
    <citation type="journal article" date="2018" name="Environ. Sci. Technol.">
        <title>The Toxicogenome of Hyalella azteca: A Model for Sediment Ecotoxicology and Evolutionary Toxicology.</title>
        <authorList>
            <person name="Poynton H.C."/>
            <person name="Hasenbein S."/>
            <person name="Benoit J.B."/>
            <person name="Sepulveda M.S."/>
            <person name="Poelchau M.F."/>
            <person name="Hughes D.S.T."/>
            <person name="Murali S.C."/>
            <person name="Chen S."/>
            <person name="Glastad K.M."/>
            <person name="Goodisman M.A.D."/>
            <person name="Werren J.H."/>
            <person name="Vineis J.H."/>
            <person name="Bowen J.L."/>
            <person name="Friedrich M."/>
            <person name="Jones J."/>
            <person name="Robertson H.M."/>
            <person name="Feyereisen R."/>
            <person name="Mechler-Hickson A."/>
            <person name="Mathers N."/>
            <person name="Lee C.E."/>
            <person name="Colbourne J.K."/>
            <person name="Biales A."/>
            <person name="Johnston J.S."/>
            <person name="Wellborn G.A."/>
            <person name="Rosendale A.J."/>
            <person name="Cridge A.G."/>
            <person name="Munoz-Torres M.C."/>
            <person name="Bain P.A."/>
            <person name="Manny A.R."/>
            <person name="Major K.M."/>
            <person name="Lambert F.N."/>
            <person name="Vulpe C.D."/>
            <person name="Tuck P."/>
            <person name="Blalock B.J."/>
            <person name="Lin Y.Y."/>
            <person name="Smith M.E."/>
            <person name="Ochoa-Acuna H."/>
            <person name="Chen M.M."/>
            <person name="Childers C.P."/>
            <person name="Qu J."/>
            <person name="Dugan S."/>
            <person name="Lee S.L."/>
            <person name="Chao H."/>
            <person name="Dinh H."/>
            <person name="Han Y."/>
            <person name="Doddapaneni H."/>
            <person name="Worley K.C."/>
            <person name="Muzny D.M."/>
            <person name="Gibbs R.A."/>
            <person name="Richards S."/>
        </authorList>
    </citation>
    <scope>NUCLEOTIDE SEQUENCE</scope>
    <source>
        <strain evidence="2">HAZT.00-mixed</strain>
        <tissue evidence="2">Whole organism</tissue>
    </source>
</reference>
<evidence type="ECO:0000313" key="2">
    <source>
        <dbReference type="EMBL" id="KAA0203075.1"/>
    </source>
</evidence>
<feature type="non-terminal residue" evidence="2">
    <location>
        <position position="223"/>
    </location>
</feature>
<keyword evidence="1" id="KW-0732">Signal</keyword>
<protein>
    <submittedName>
        <fullName evidence="2">Uncharacterized protein</fullName>
    </submittedName>
</protein>
<organism evidence="2">
    <name type="scientific">Hyalella azteca</name>
    <name type="common">Amphipod</name>
    <dbReference type="NCBI Taxonomy" id="294128"/>
    <lineage>
        <taxon>Eukaryota</taxon>
        <taxon>Metazoa</taxon>
        <taxon>Ecdysozoa</taxon>
        <taxon>Arthropoda</taxon>
        <taxon>Crustacea</taxon>
        <taxon>Multicrustacea</taxon>
        <taxon>Malacostraca</taxon>
        <taxon>Eumalacostraca</taxon>
        <taxon>Peracarida</taxon>
        <taxon>Amphipoda</taxon>
        <taxon>Senticaudata</taxon>
        <taxon>Talitrida</taxon>
        <taxon>Talitroidea</taxon>
        <taxon>Hyalellidae</taxon>
        <taxon>Hyalella</taxon>
    </lineage>
</organism>
<proteinExistence type="predicted"/>
<dbReference type="AlphaFoldDB" id="A0A6A0HDJ3"/>
<comment type="caution">
    <text evidence="2">The sequence shown here is derived from an EMBL/GenBank/DDBJ whole genome shotgun (WGS) entry which is preliminary data.</text>
</comment>
<sequence length="223" mass="24241">MLASRSNAMAVTASAILLLLGVMASSAAPQQPSIELGLANKALKGSIKGASLVGSLAVDRIDQGIKDDRSTKVLEEDLEIKVLEEYQETRAISIAAGIIASIMGAGEDWMVFRHFSFFFTNVISPYLNYSSCFSSLAVSPVVDSHLVEQARLGLKFQLPVEANHNFHLDHRVRVQEEVSSLREVYNQEPARNFPELGGLSSKDSLHFLDLLGKVTGPEGLEDP</sequence>
<feature type="signal peptide" evidence="1">
    <location>
        <begin position="1"/>
        <end position="27"/>
    </location>
</feature>
<reference evidence="2" key="1">
    <citation type="submission" date="2014-08" db="EMBL/GenBank/DDBJ databases">
        <authorList>
            <person name="Murali S."/>
            <person name="Richards S."/>
            <person name="Bandaranaike D."/>
            <person name="Bellair M."/>
            <person name="Blankenburg K."/>
            <person name="Chao H."/>
            <person name="Dinh H."/>
            <person name="Doddapaneni H."/>
            <person name="Dugan-Rocha S."/>
            <person name="Elkadiri S."/>
            <person name="Gnanaolivu R."/>
            <person name="Hughes D."/>
            <person name="Lee S."/>
            <person name="Li M."/>
            <person name="Ming W."/>
            <person name="Munidasa M."/>
            <person name="Muniz J."/>
            <person name="Nguyen L."/>
            <person name="Osuji N."/>
            <person name="Pu L.-L."/>
            <person name="Puazo M."/>
            <person name="Skinner E."/>
            <person name="Qu C."/>
            <person name="Quiroz J."/>
            <person name="Raj R."/>
            <person name="Weissenberger G."/>
            <person name="Xin Y."/>
            <person name="Zou X."/>
            <person name="Han Y."/>
            <person name="Worley K."/>
            <person name="Muzny D."/>
            <person name="Gibbs R."/>
        </authorList>
    </citation>
    <scope>NUCLEOTIDE SEQUENCE</scope>
    <source>
        <strain evidence="2">HAZT.00-mixed</strain>
        <tissue evidence="2">Whole organism</tissue>
    </source>
</reference>
<gene>
    <name evidence="2" type="ORF">HAZT_HAZT005704</name>
</gene>
<dbReference type="Proteomes" id="UP000711488">
    <property type="component" value="Unassembled WGS sequence"/>
</dbReference>
<feature type="chain" id="PRO_5025673076" evidence="1">
    <location>
        <begin position="28"/>
        <end position="223"/>
    </location>
</feature>
<evidence type="ECO:0000256" key="1">
    <source>
        <dbReference type="SAM" id="SignalP"/>
    </source>
</evidence>